<accession>A0A5C1E9U9</accession>
<dbReference type="GO" id="GO:0032436">
    <property type="term" value="P:positive regulation of proteasomal ubiquitin-dependent protein catabolic process"/>
    <property type="evidence" value="ECO:0007669"/>
    <property type="project" value="TreeGrafter"/>
</dbReference>
<gene>
    <name evidence="3" type="ORF">OTERR_19480</name>
</gene>
<dbReference type="SMART" id="SM00897">
    <property type="entry name" value="FIST"/>
    <property type="match status" value="1"/>
</dbReference>
<organism evidence="3 4">
    <name type="scientific">Oryzomicrobium terrae</name>
    <dbReference type="NCBI Taxonomy" id="1735038"/>
    <lineage>
        <taxon>Bacteria</taxon>
        <taxon>Pseudomonadati</taxon>
        <taxon>Pseudomonadota</taxon>
        <taxon>Betaproteobacteria</taxon>
        <taxon>Rhodocyclales</taxon>
        <taxon>Rhodocyclaceae</taxon>
        <taxon>Oryzomicrobium</taxon>
    </lineage>
</organism>
<dbReference type="SMART" id="SM01204">
    <property type="entry name" value="FIST_C"/>
    <property type="match status" value="1"/>
</dbReference>
<evidence type="ECO:0008006" key="5">
    <source>
        <dbReference type="Google" id="ProtNLM"/>
    </source>
</evidence>
<dbReference type="PANTHER" id="PTHR14939:SF5">
    <property type="entry name" value="F-BOX ONLY PROTEIN 22"/>
    <property type="match status" value="1"/>
</dbReference>
<feature type="domain" description="FIST C-domain" evidence="2">
    <location>
        <begin position="201"/>
        <end position="343"/>
    </location>
</feature>
<dbReference type="InterPro" id="IPR013702">
    <property type="entry name" value="FIST_domain_N"/>
</dbReference>
<evidence type="ECO:0000313" key="3">
    <source>
        <dbReference type="EMBL" id="QEL65424.1"/>
    </source>
</evidence>
<dbReference type="Proteomes" id="UP000323671">
    <property type="component" value="Chromosome"/>
</dbReference>
<sequence>MTVATALVAGVDATPQLAEEAVRVALEKLEGQHPRAALVFLSEEFNRNAREALRSVSRITATTQIAGAVAMGVCTEEGWVVDRPAVAILLLCGDDGLAPTGTGLHLSLAGTAHLLSDWQSGPPRFGGCFSRLGGGFAHRQAPPATPVWSHGRLASDGRAEVCFPGMDIDWGVSLGLELLGSSSLVTGVEGYDLHTLGQRPALEVLKEVLPDDLRQRSPLPLHQLVAVIADGNPEEALAAGRARIVPVLAGNLDRSLTLARRVTPGAQITWGLRQPSGAQHEMSATLARLRQKAPHPEFGLMFSCIGRGPYFYGSDDLDLRAFRDAYPGMPLIGAYGSGQLVPTPNGGARLLNNSVLAAVASRHAAAS</sequence>
<dbReference type="KEGG" id="otr:OTERR_19480"/>
<feature type="domain" description="FIST" evidence="1">
    <location>
        <begin position="33"/>
        <end position="200"/>
    </location>
</feature>
<proteinExistence type="predicted"/>
<protein>
    <recommendedName>
        <fullName evidence="5">FIST C-domain domain-containing protein</fullName>
    </recommendedName>
</protein>
<dbReference type="RefSeq" id="WP_149425651.1">
    <property type="nucleotide sequence ID" value="NZ_CP022579.1"/>
</dbReference>
<reference evidence="3 4" key="1">
    <citation type="submission" date="2017-07" db="EMBL/GenBank/DDBJ databases">
        <title>Complete genome sequence of Oryzomicrobium terrae TPP412.</title>
        <authorList>
            <person name="Chiu L.-W."/>
            <person name="Lo K.-J."/>
            <person name="Tsai Y.-M."/>
            <person name="Lin S.-S."/>
            <person name="Kuo C.-H."/>
            <person name="Liu C.-T."/>
        </authorList>
    </citation>
    <scope>NUCLEOTIDE SEQUENCE [LARGE SCALE GENOMIC DNA]</scope>
    <source>
        <strain evidence="3 4">TPP412</strain>
    </source>
</reference>
<evidence type="ECO:0000313" key="4">
    <source>
        <dbReference type="Proteomes" id="UP000323671"/>
    </source>
</evidence>
<dbReference type="EMBL" id="CP022579">
    <property type="protein sequence ID" value="QEL65424.1"/>
    <property type="molecule type" value="Genomic_DNA"/>
</dbReference>
<keyword evidence="4" id="KW-1185">Reference proteome</keyword>
<dbReference type="Pfam" id="PF10442">
    <property type="entry name" value="FIST_C"/>
    <property type="match status" value="1"/>
</dbReference>
<evidence type="ECO:0000259" key="1">
    <source>
        <dbReference type="SMART" id="SM00897"/>
    </source>
</evidence>
<dbReference type="InterPro" id="IPR019494">
    <property type="entry name" value="FIST_C"/>
</dbReference>
<name>A0A5C1E9U9_9RHOO</name>
<dbReference type="GO" id="GO:0000209">
    <property type="term" value="P:protein polyubiquitination"/>
    <property type="evidence" value="ECO:0007669"/>
    <property type="project" value="TreeGrafter"/>
</dbReference>
<dbReference type="AlphaFoldDB" id="A0A5C1E9U9"/>
<evidence type="ECO:0000259" key="2">
    <source>
        <dbReference type="SMART" id="SM01204"/>
    </source>
</evidence>
<dbReference type="Pfam" id="PF08495">
    <property type="entry name" value="FIST"/>
    <property type="match status" value="1"/>
</dbReference>
<dbReference type="PANTHER" id="PTHR14939">
    <property type="entry name" value="F-BOX ONLY PROTEIN 22"/>
    <property type="match status" value="1"/>
</dbReference>